<feature type="domain" description="Reverse transcriptase" evidence="1">
    <location>
        <begin position="1"/>
        <end position="105"/>
    </location>
</feature>
<evidence type="ECO:0000313" key="3">
    <source>
        <dbReference type="Proteomes" id="UP001107558"/>
    </source>
</evidence>
<sequence>MRPVKGCPQGGVLSPLIWTLIADDLLRELNKSKIPAVGYADDFTLISRGKFIGAVYDRMADALRVVKNFTRRTGLSVNPSKVGLVLFTRKRKFVTPNLSFEGKVLQLSPSWKLLGLEFDSKLSWSLHLENRISKSCRILGQCRRAIGKTWGLSPKCSLWLYEMVVLPVLTYGAVVWWEKSQQVSVMAKLNHLQRDKNELKEGGG</sequence>
<keyword evidence="3" id="KW-1185">Reference proteome</keyword>
<dbReference type="InterPro" id="IPR043502">
    <property type="entry name" value="DNA/RNA_pol_sf"/>
</dbReference>
<dbReference type="PANTHER" id="PTHR33481:SF1">
    <property type="entry name" value="ENDONUCLEASE_EXONUCLEASE_PHOSPHATASE DOMAIN-CONTAINING PROTEIN-RELATED"/>
    <property type="match status" value="1"/>
</dbReference>
<dbReference type="GO" id="GO:0071897">
    <property type="term" value="P:DNA biosynthetic process"/>
    <property type="evidence" value="ECO:0007669"/>
    <property type="project" value="UniProtKB-ARBA"/>
</dbReference>
<evidence type="ECO:0000313" key="2">
    <source>
        <dbReference type="EMBL" id="KAG5683506.1"/>
    </source>
</evidence>
<gene>
    <name evidence="2" type="ORF">PVAND_012780</name>
</gene>
<dbReference type="EMBL" id="JADBJN010000001">
    <property type="protein sequence ID" value="KAG5683506.1"/>
    <property type="molecule type" value="Genomic_DNA"/>
</dbReference>
<organism evidence="2 3">
    <name type="scientific">Polypedilum vanderplanki</name>
    <name type="common">Sleeping chironomid midge</name>
    <dbReference type="NCBI Taxonomy" id="319348"/>
    <lineage>
        <taxon>Eukaryota</taxon>
        <taxon>Metazoa</taxon>
        <taxon>Ecdysozoa</taxon>
        <taxon>Arthropoda</taxon>
        <taxon>Hexapoda</taxon>
        <taxon>Insecta</taxon>
        <taxon>Pterygota</taxon>
        <taxon>Neoptera</taxon>
        <taxon>Endopterygota</taxon>
        <taxon>Diptera</taxon>
        <taxon>Nematocera</taxon>
        <taxon>Chironomoidea</taxon>
        <taxon>Chironomidae</taxon>
        <taxon>Chironominae</taxon>
        <taxon>Polypedilum</taxon>
        <taxon>Polypedilum</taxon>
    </lineage>
</organism>
<dbReference type="OrthoDB" id="7791317at2759"/>
<reference evidence="2" key="1">
    <citation type="submission" date="2021-03" db="EMBL/GenBank/DDBJ databases">
        <title>Chromosome level genome of the anhydrobiotic midge Polypedilum vanderplanki.</title>
        <authorList>
            <person name="Yoshida Y."/>
            <person name="Kikawada T."/>
            <person name="Gusev O."/>
        </authorList>
    </citation>
    <scope>NUCLEOTIDE SEQUENCE</scope>
    <source>
        <strain evidence="2">NIAS01</strain>
        <tissue evidence="2">Whole body or cell culture</tissue>
    </source>
</reference>
<dbReference type="SUPFAM" id="SSF56672">
    <property type="entry name" value="DNA/RNA polymerases"/>
    <property type="match status" value="1"/>
</dbReference>
<dbReference type="PANTHER" id="PTHR33481">
    <property type="entry name" value="REVERSE TRANSCRIPTASE"/>
    <property type="match status" value="1"/>
</dbReference>
<comment type="caution">
    <text evidence="2">The sequence shown here is derived from an EMBL/GenBank/DDBJ whole genome shotgun (WGS) entry which is preliminary data.</text>
</comment>
<accession>A0A9J6CMI9</accession>
<dbReference type="AlphaFoldDB" id="A0A9J6CMI9"/>
<dbReference type="Proteomes" id="UP001107558">
    <property type="component" value="Chromosome 1"/>
</dbReference>
<protein>
    <recommendedName>
        <fullName evidence="1">Reverse transcriptase domain-containing protein</fullName>
    </recommendedName>
</protein>
<evidence type="ECO:0000259" key="1">
    <source>
        <dbReference type="PROSITE" id="PS50878"/>
    </source>
</evidence>
<dbReference type="InterPro" id="IPR000477">
    <property type="entry name" value="RT_dom"/>
</dbReference>
<dbReference type="PROSITE" id="PS50878">
    <property type="entry name" value="RT_POL"/>
    <property type="match status" value="1"/>
</dbReference>
<proteinExistence type="predicted"/>
<dbReference type="Pfam" id="PF00078">
    <property type="entry name" value="RVT_1"/>
    <property type="match status" value="1"/>
</dbReference>
<name>A0A9J6CMI9_POLVA</name>